<keyword evidence="3" id="KW-1185">Reference proteome</keyword>
<keyword evidence="1" id="KW-0812">Transmembrane</keyword>
<dbReference type="RefSeq" id="WP_243071480.1">
    <property type="nucleotide sequence ID" value="NZ_JAIVFL010000001.1"/>
</dbReference>
<evidence type="ECO:0000313" key="2">
    <source>
        <dbReference type="EMBL" id="MCI4675127.1"/>
    </source>
</evidence>
<organism evidence="2 3">
    <name type="scientific">Candidatus Mycolicibacterium alkanivorans</name>
    <dbReference type="NCBI Taxonomy" id="2954114"/>
    <lineage>
        <taxon>Bacteria</taxon>
        <taxon>Bacillati</taxon>
        <taxon>Actinomycetota</taxon>
        <taxon>Actinomycetes</taxon>
        <taxon>Mycobacteriales</taxon>
        <taxon>Mycobacteriaceae</taxon>
        <taxon>Mycolicibacterium</taxon>
    </lineage>
</organism>
<dbReference type="EMBL" id="JAIVFL010000001">
    <property type="protein sequence ID" value="MCI4675127.1"/>
    <property type="molecule type" value="Genomic_DNA"/>
</dbReference>
<sequence>MRKREVYKFLCGFLAGAGVVHANVGIAIATGMFNEPRYLGHTWSAASLWIGAALYLAVSVLFGWLGWRGPGSERS</sequence>
<accession>A0ABS9YW56</accession>
<protein>
    <submittedName>
        <fullName evidence="2">Uncharacterized protein</fullName>
    </submittedName>
</protein>
<gene>
    <name evidence="2" type="ORF">K9U37_09585</name>
</gene>
<keyword evidence="1" id="KW-1133">Transmembrane helix</keyword>
<feature type="transmembrane region" description="Helical" evidence="1">
    <location>
        <begin position="46"/>
        <end position="67"/>
    </location>
</feature>
<evidence type="ECO:0000256" key="1">
    <source>
        <dbReference type="SAM" id="Phobius"/>
    </source>
</evidence>
<dbReference type="Proteomes" id="UP001139068">
    <property type="component" value="Unassembled WGS sequence"/>
</dbReference>
<comment type="caution">
    <text evidence="2">The sequence shown here is derived from an EMBL/GenBank/DDBJ whole genome shotgun (WGS) entry which is preliminary data.</text>
</comment>
<proteinExistence type="predicted"/>
<evidence type="ECO:0000313" key="3">
    <source>
        <dbReference type="Proteomes" id="UP001139068"/>
    </source>
</evidence>
<name>A0ABS9YW56_9MYCO</name>
<keyword evidence="1" id="KW-0472">Membrane</keyword>
<reference evidence="2" key="1">
    <citation type="journal article" date="2022" name="ISME J.">
        <title>Identification of active gaseous-alkane degraders at natural gas seeps.</title>
        <authorList>
            <person name="Farhan Ul Haque M."/>
            <person name="Hernandez M."/>
            <person name="Crombie A.T."/>
            <person name="Murrell J.C."/>
        </authorList>
    </citation>
    <scope>NUCLEOTIDE SEQUENCE</scope>
    <source>
        <strain evidence="2">ANDR5</strain>
    </source>
</reference>